<evidence type="ECO:0000313" key="9">
    <source>
        <dbReference type="Proteomes" id="UP000480350"/>
    </source>
</evidence>
<dbReference type="InterPro" id="IPR050638">
    <property type="entry name" value="AA-Vitamin_Transporters"/>
</dbReference>
<evidence type="ECO:0000259" key="7">
    <source>
        <dbReference type="Pfam" id="PF00892"/>
    </source>
</evidence>
<keyword evidence="9" id="KW-1185">Reference proteome</keyword>
<dbReference type="RefSeq" id="WP_160763425.1">
    <property type="nucleotide sequence ID" value="NZ_WUPT01000001.1"/>
</dbReference>
<dbReference type="Pfam" id="PF00892">
    <property type="entry name" value="EamA"/>
    <property type="match status" value="2"/>
</dbReference>
<dbReference type="GO" id="GO:0016020">
    <property type="term" value="C:membrane"/>
    <property type="evidence" value="ECO:0007669"/>
    <property type="project" value="UniProtKB-SubCell"/>
</dbReference>
<evidence type="ECO:0000256" key="3">
    <source>
        <dbReference type="ARBA" id="ARBA00022692"/>
    </source>
</evidence>
<gene>
    <name evidence="8" type="ORF">GQ651_06825</name>
</gene>
<feature type="transmembrane region" description="Helical" evidence="6">
    <location>
        <begin position="219"/>
        <end position="241"/>
    </location>
</feature>
<feature type="transmembrane region" description="Helical" evidence="6">
    <location>
        <begin position="189"/>
        <end position="207"/>
    </location>
</feature>
<feature type="transmembrane region" description="Helical" evidence="6">
    <location>
        <begin position="130"/>
        <end position="148"/>
    </location>
</feature>
<feature type="transmembrane region" description="Helical" evidence="6">
    <location>
        <begin position="160"/>
        <end position="177"/>
    </location>
</feature>
<evidence type="ECO:0000256" key="2">
    <source>
        <dbReference type="ARBA" id="ARBA00007362"/>
    </source>
</evidence>
<feature type="transmembrane region" description="Helical" evidence="6">
    <location>
        <begin position="98"/>
        <end position="118"/>
    </location>
</feature>
<evidence type="ECO:0000256" key="6">
    <source>
        <dbReference type="SAM" id="Phobius"/>
    </source>
</evidence>
<feature type="domain" description="EamA" evidence="7">
    <location>
        <begin position="11"/>
        <end position="143"/>
    </location>
</feature>
<reference evidence="8 9" key="2">
    <citation type="submission" date="2020-03" db="EMBL/GenBank/DDBJ databases">
        <title>Kangsaoukella pontilimi gen. nov., sp. nov., a new member of the family Rhodobacteraceae isolated from a tidal mudflat.</title>
        <authorList>
            <person name="Kim I.S."/>
        </authorList>
    </citation>
    <scope>NUCLEOTIDE SEQUENCE [LARGE SCALE GENOMIC DNA]</scope>
    <source>
        <strain evidence="8 9">GH1-50</strain>
    </source>
</reference>
<organism evidence="8 9">
    <name type="scientific">Kangsaoukella pontilimi</name>
    <dbReference type="NCBI Taxonomy" id="2691042"/>
    <lineage>
        <taxon>Bacteria</taxon>
        <taxon>Pseudomonadati</taxon>
        <taxon>Pseudomonadota</taxon>
        <taxon>Alphaproteobacteria</taxon>
        <taxon>Rhodobacterales</taxon>
        <taxon>Paracoccaceae</taxon>
        <taxon>Kangsaoukella</taxon>
    </lineage>
</organism>
<name>A0A7C9MF60_9RHOB</name>
<proteinExistence type="inferred from homology"/>
<dbReference type="InterPro" id="IPR037185">
    <property type="entry name" value="EmrE-like"/>
</dbReference>
<feature type="domain" description="EamA" evidence="7">
    <location>
        <begin position="157"/>
        <end position="291"/>
    </location>
</feature>
<keyword evidence="3 6" id="KW-0812">Transmembrane</keyword>
<dbReference type="InterPro" id="IPR000620">
    <property type="entry name" value="EamA_dom"/>
</dbReference>
<accession>A0A7C9MF60</accession>
<protein>
    <submittedName>
        <fullName evidence="8">EamA family transporter</fullName>
    </submittedName>
</protein>
<comment type="similarity">
    <text evidence="2">Belongs to the EamA transporter family.</text>
</comment>
<dbReference type="Proteomes" id="UP000480350">
    <property type="component" value="Unassembled WGS sequence"/>
</dbReference>
<dbReference type="PANTHER" id="PTHR32322">
    <property type="entry name" value="INNER MEMBRANE TRANSPORTER"/>
    <property type="match status" value="1"/>
</dbReference>
<evidence type="ECO:0000256" key="1">
    <source>
        <dbReference type="ARBA" id="ARBA00004141"/>
    </source>
</evidence>
<dbReference type="SUPFAM" id="SSF103481">
    <property type="entry name" value="Multidrug resistance efflux transporter EmrE"/>
    <property type="match status" value="2"/>
</dbReference>
<dbReference type="EMBL" id="WUPT01000001">
    <property type="protein sequence ID" value="MXQ07556.1"/>
    <property type="molecule type" value="Genomic_DNA"/>
</dbReference>
<feature type="transmembrane region" description="Helical" evidence="6">
    <location>
        <begin position="248"/>
        <end position="268"/>
    </location>
</feature>
<feature type="transmembrane region" description="Helical" evidence="6">
    <location>
        <begin position="71"/>
        <end position="92"/>
    </location>
</feature>
<evidence type="ECO:0000256" key="4">
    <source>
        <dbReference type="ARBA" id="ARBA00022989"/>
    </source>
</evidence>
<sequence length="302" mass="32278">MPTKDRIDSAGALALVAFSVLLAFNQVVIAVVNEGLQPVFFAGLRSAGSFLCLALWFRLRGRPMGLSGADWRPGVLIGLAFAAEFICLFIALDLTTVTRVSVLFYTMPLFLAVMSHIWIPGDRLSPTRALGLVLAFLGVVIAILWRGAGAEGEASLLGDALTLVASFAWALIAFIARTGLSHVAPDRQLVWQVGVSAVVLLAVAPLFGDLVRDLAPIHLWGLGFQIVVIAFAGYAFWLWLLTIYPASSVAAFSFLTPIFGVLFGWAILDEPLGVPIVAALGLVCLGLVLLNTRPRAQVPQKV</sequence>
<reference evidence="8 9" key="1">
    <citation type="submission" date="2019-12" db="EMBL/GenBank/DDBJ databases">
        <authorList>
            <person name="Lee S.D."/>
        </authorList>
    </citation>
    <scope>NUCLEOTIDE SEQUENCE [LARGE SCALE GENOMIC DNA]</scope>
    <source>
        <strain evidence="8 9">GH1-50</strain>
    </source>
</reference>
<comment type="subcellular location">
    <subcellularLocation>
        <location evidence="1">Membrane</location>
        <topology evidence="1">Multi-pass membrane protein</topology>
    </subcellularLocation>
</comment>
<evidence type="ECO:0000256" key="5">
    <source>
        <dbReference type="ARBA" id="ARBA00023136"/>
    </source>
</evidence>
<dbReference type="PANTHER" id="PTHR32322:SF2">
    <property type="entry name" value="EAMA DOMAIN-CONTAINING PROTEIN"/>
    <property type="match status" value="1"/>
</dbReference>
<feature type="transmembrane region" description="Helical" evidence="6">
    <location>
        <begin position="274"/>
        <end position="292"/>
    </location>
</feature>
<feature type="transmembrane region" description="Helical" evidence="6">
    <location>
        <begin position="40"/>
        <end position="59"/>
    </location>
</feature>
<dbReference type="AlphaFoldDB" id="A0A7C9MF60"/>
<evidence type="ECO:0000313" key="8">
    <source>
        <dbReference type="EMBL" id="MXQ07556.1"/>
    </source>
</evidence>
<comment type="caution">
    <text evidence="8">The sequence shown here is derived from an EMBL/GenBank/DDBJ whole genome shotgun (WGS) entry which is preliminary data.</text>
</comment>
<keyword evidence="4 6" id="KW-1133">Transmembrane helix</keyword>
<keyword evidence="5 6" id="KW-0472">Membrane</keyword>